<dbReference type="Proteomes" id="UP001378960">
    <property type="component" value="Unassembled WGS sequence"/>
</dbReference>
<dbReference type="EMBL" id="BTGB01000005">
    <property type="protein sequence ID" value="GMM46838.1"/>
    <property type="molecule type" value="Genomic_DNA"/>
</dbReference>
<proteinExistence type="predicted"/>
<accession>A0AAV5R6K1</accession>
<gene>
    <name evidence="1" type="ORF">DAPK24_034130</name>
</gene>
<comment type="caution">
    <text evidence="1">The sequence shown here is derived from an EMBL/GenBank/DDBJ whole genome shotgun (WGS) entry which is preliminary data.</text>
</comment>
<keyword evidence="2" id="KW-1185">Reference proteome</keyword>
<evidence type="ECO:0000313" key="1">
    <source>
        <dbReference type="EMBL" id="GMM46838.1"/>
    </source>
</evidence>
<dbReference type="AlphaFoldDB" id="A0AAV5R6K1"/>
<reference evidence="1 2" key="1">
    <citation type="journal article" date="2023" name="Elife">
        <title>Identification of key yeast species and microbe-microbe interactions impacting larval growth of Drosophila in the wild.</title>
        <authorList>
            <person name="Mure A."/>
            <person name="Sugiura Y."/>
            <person name="Maeda R."/>
            <person name="Honda K."/>
            <person name="Sakurai N."/>
            <person name="Takahashi Y."/>
            <person name="Watada M."/>
            <person name="Katoh T."/>
            <person name="Gotoh A."/>
            <person name="Gotoh Y."/>
            <person name="Taniguchi I."/>
            <person name="Nakamura K."/>
            <person name="Hayashi T."/>
            <person name="Katayama T."/>
            <person name="Uemura T."/>
            <person name="Hattori Y."/>
        </authorList>
    </citation>
    <scope>NUCLEOTIDE SEQUENCE [LARGE SCALE GENOMIC DNA]</scope>
    <source>
        <strain evidence="1 2">PK-24</strain>
    </source>
</reference>
<protein>
    <submittedName>
        <fullName evidence="1">Uncharacterized protein</fullName>
    </submittedName>
</protein>
<name>A0AAV5R6K1_PICKL</name>
<sequence length="104" mass="12562">MIPERKSICNNGICYNCGGIFKYDGQGSKFEFLEKIKVDNTYDNDKDYMNDIIKFFIKEDCLFHLCSMEIISRFKNNKYGNSSYFKCFFTNRNNQHKRYYVFIF</sequence>
<evidence type="ECO:0000313" key="2">
    <source>
        <dbReference type="Proteomes" id="UP001378960"/>
    </source>
</evidence>
<organism evidence="1 2">
    <name type="scientific">Pichia kluyveri</name>
    <name type="common">Yeast</name>
    <dbReference type="NCBI Taxonomy" id="36015"/>
    <lineage>
        <taxon>Eukaryota</taxon>
        <taxon>Fungi</taxon>
        <taxon>Dikarya</taxon>
        <taxon>Ascomycota</taxon>
        <taxon>Saccharomycotina</taxon>
        <taxon>Pichiomycetes</taxon>
        <taxon>Pichiales</taxon>
        <taxon>Pichiaceae</taxon>
        <taxon>Pichia</taxon>
    </lineage>
</organism>